<organism evidence="1 2">
    <name type="scientific">Inhella proteolytica</name>
    <dbReference type="NCBI Taxonomy" id="2795029"/>
    <lineage>
        <taxon>Bacteria</taxon>
        <taxon>Pseudomonadati</taxon>
        <taxon>Pseudomonadota</taxon>
        <taxon>Betaproteobacteria</taxon>
        <taxon>Burkholderiales</taxon>
        <taxon>Sphaerotilaceae</taxon>
        <taxon>Inhella</taxon>
    </lineage>
</organism>
<name>A0A931J2N5_9BURK</name>
<keyword evidence="2" id="KW-1185">Reference proteome</keyword>
<reference evidence="1" key="1">
    <citation type="submission" date="2020-12" db="EMBL/GenBank/DDBJ databases">
        <title>The genome sequence of Inhella sp. 1Y17.</title>
        <authorList>
            <person name="Liu Y."/>
        </authorList>
    </citation>
    <scope>NUCLEOTIDE SEQUENCE</scope>
    <source>
        <strain evidence="1">1Y17</strain>
    </source>
</reference>
<dbReference type="InterPro" id="IPR022118">
    <property type="entry name" value="Peptidase_C70_AvrRpt2"/>
</dbReference>
<sequence length="159" mass="18011">MSDYIVPNVPYIPQKTYETCWLAAYKMLLAWKGRPQEMAESLPNHQIMRRDGILDSQFLACRTALGLMSSTYTGFRDADAIEGKLQSYGPIWVSGTYAKGHKHIVVLRGVRGSGNDAEVLINDPQTGMNISNPKDDWWPISWFSNRLNPVAFACQHWCD</sequence>
<comment type="caution">
    <text evidence="1">The sequence shown here is derived from an EMBL/GenBank/DDBJ whole genome shotgun (WGS) entry which is preliminary data.</text>
</comment>
<protein>
    <submittedName>
        <fullName evidence="1">C39 family peptidase</fullName>
    </submittedName>
</protein>
<dbReference type="AlphaFoldDB" id="A0A931J2N5"/>
<proteinExistence type="predicted"/>
<dbReference type="Proteomes" id="UP000613266">
    <property type="component" value="Unassembled WGS sequence"/>
</dbReference>
<gene>
    <name evidence="1" type="ORF">I7X39_05890</name>
</gene>
<evidence type="ECO:0000313" key="2">
    <source>
        <dbReference type="Proteomes" id="UP000613266"/>
    </source>
</evidence>
<dbReference type="EMBL" id="JAEDAK010000003">
    <property type="protein sequence ID" value="MBH9576434.1"/>
    <property type="molecule type" value="Genomic_DNA"/>
</dbReference>
<evidence type="ECO:0000313" key="1">
    <source>
        <dbReference type="EMBL" id="MBH9576434.1"/>
    </source>
</evidence>
<dbReference type="RefSeq" id="WP_198110054.1">
    <property type="nucleotide sequence ID" value="NZ_JAEDAK010000003.1"/>
</dbReference>
<accession>A0A931J2N5</accession>
<dbReference type="Pfam" id="PF12385">
    <property type="entry name" value="Peptidase_C70"/>
    <property type="match status" value="1"/>
</dbReference>
<dbReference type="Gene3D" id="3.90.70.10">
    <property type="entry name" value="Cysteine proteinases"/>
    <property type="match status" value="1"/>
</dbReference>